<dbReference type="Pfam" id="PF07676">
    <property type="entry name" value="PD40"/>
    <property type="match status" value="1"/>
</dbReference>
<evidence type="ECO:0000259" key="4">
    <source>
        <dbReference type="Pfam" id="PF00326"/>
    </source>
</evidence>
<accession>A0ABN2LMF4</accession>
<keyword evidence="2" id="KW-0720">Serine protease</keyword>
<keyword evidence="6" id="KW-1185">Reference proteome</keyword>
<dbReference type="InterPro" id="IPR001375">
    <property type="entry name" value="Peptidase_S9_cat"/>
</dbReference>
<dbReference type="Pfam" id="PF00326">
    <property type="entry name" value="Peptidase_S9"/>
    <property type="match status" value="1"/>
</dbReference>
<evidence type="ECO:0000256" key="1">
    <source>
        <dbReference type="ARBA" id="ARBA00022801"/>
    </source>
</evidence>
<dbReference type="PANTHER" id="PTHR42776">
    <property type="entry name" value="SERINE PEPTIDASE S9 FAMILY MEMBER"/>
    <property type="match status" value="1"/>
</dbReference>
<dbReference type="RefSeq" id="WP_344032406.1">
    <property type="nucleotide sequence ID" value="NZ_BAAAOB010000003.1"/>
</dbReference>
<dbReference type="Gene3D" id="3.40.50.1820">
    <property type="entry name" value="alpha/beta hydrolase"/>
    <property type="match status" value="1"/>
</dbReference>
<keyword evidence="1" id="KW-0378">Hydrolase</keyword>
<dbReference type="SUPFAM" id="SSF53474">
    <property type="entry name" value="alpha/beta-Hydrolases"/>
    <property type="match status" value="1"/>
</dbReference>
<protein>
    <recommendedName>
        <fullName evidence="4">Peptidase S9 prolyl oligopeptidase catalytic domain-containing protein</fullName>
    </recommendedName>
</protein>
<dbReference type="SUPFAM" id="SSF82171">
    <property type="entry name" value="DPP6 N-terminal domain-like"/>
    <property type="match status" value="1"/>
</dbReference>
<proteinExistence type="predicted"/>
<dbReference type="InterPro" id="IPR029058">
    <property type="entry name" value="AB_hydrolase_fold"/>
</dbReference>
<feature type="domain" description="Peptidase S9 prolyl oligopeptidase catalytic" evidence="4">
    <location>
        <begin position="455"/>
        <end position="660"/>
    </location>
</feature>
<dbReference type="PANTHER" id="PTHR42776:SF27">
    <property type="entry name" value="DIPEPTIDYL PEPTIDASE FAMILY MEMBER 6"/>
    <property type="match status" value="1"/>
</dbReference>
<dbReference type="Gene3D" id="2.120.10.30">
    <property type="entry name" value="TolB, C-terminal domain"/>
    <property type="match status" value="2"/>
</dbReference>
<dbReference type="InterPro" id="IPR011659">
    <property type="entry name" value="WD40"/>
</dbReference>
<sequence length="668" mass="71465">MSRPAQISDLPIIEVPSEPVLSPAGGRVVYTLRREDLESDRSLTRLWTVALDGDPTPRPLTNGPDDSGAVFSPDGTRIAFLRDGVPWMLRLDGGEPEPVARETSFPHGASALAWSPDGTRLAVAADAEPDARPTRCPTDHGPEQASAPIEVRLLGDLRDGIGYVPRLRQQLFCVSMSTGAVWRIAGSEFGIGSFAWSPDSSEIAYTASPPGAEELDMRSAVHCVPVSADDDATASEQARVLAFETGHAVTVSYSPDGGALVVLGYPGEPRGHACIYVVDRDTGEVTRIAPELDRNAEPGDEDAGGVPVLLSSGEVLFSVSDAGRAQLYVASASGSPARVVPATTGIRTVSGFSCAGHGVVAVVAAAQSFGEVTYIDMRTPDSSVELTNHGASHSHVDLLSPQRRVFEISDGHRIDAWVIRDPSIRGEGPLLLDVHGGPQYAWNGIAHPSYLYHQELAARGWTVLLLNPRGSDGYGEACWTAVNGAWGEADLNDFLEPLDELVAEGIADPDRLVLSGYSYGGFMSCNLPGRDPRFAAAIAGGPISDLISVAGTASNAFVTSRYELELFPWRPEDRKRLWELSPLSRAERVRTPTLLLQGAADTACPIGQSQQWLQALQEQGVPSEMVVYPGAGHAFIFEGRPSHRIDYARRIVEWAERWAGPVEMVDAG</sequence>
<evidence type="ECO:0000256" key="3">
    <source>
        <dbReference type="SAM" id="MobiDB-lite"/>
    </source>
</evidence>
<evidence type="ECO:0000313" key="5">
    <source>
        <dbReference type="EMBL" id="GAA1793760.1"/>
    </source>
</evidence>
<dbReference type="Proteomes" id="UP001500851">
    <property type="component" value="Unassembled WGS sequence"/>
</dbReference>
<organism evidence="5 6">
    <name type="scientific">Leucobacter iarius</name>
    <dbReference type="NCBI Taxonomy" id="333963"/>
    <lineage>
        <taxon>Bacteria</taxon>
        <taxon>Bacillati</taxon>
        <taxon>Actinomycetota</taxon>
        <taxon>Actinomycetes</taxon>
        <taxon>Micrococcales</taxon>
        <taxon>Microbacteriaceae</taxon>
        <taxon>Leucobacter</taxon>
    </lineage>
</organism>
<dbReference type="InterPro" id="IPR011042">
    <property type="entry name" value="6-blade_b-propeller_TolB-like"/>
</dbReference>
<comment type="caution">
    <text evidence="5">The sequence shown here is derived from an EMBL/GenBank/DDBJ whole genome shotgun (WGS) entry which is preliminary data.</text>
</comment>
<reference evidence="5 6" key="1">
    <citation type="journal article" date="2019" name="Int. J. Syst. Evol. Microbiol.">
        <title>The Global Catalogue of Microorganisms (GCM) 10K type strain sequencing project: providing services to taxonomists for standard genome sequencing and annotation.</title>
        <authorList>
            <consortium name="The Broad Institute Genomics Platform"/>
            <consortium name="The Broad Institute Genome Sequencing Center for Infectious Disease"/>
            <person name="Wu L."/>
            <person name="Ma J."/>
        </authorList>
    </citation>
    <scope>NUCLEOTIDE SEQUENCE [LARGE SCALE GENOMIC DNA]</scope>
    <source>
        <strain evidence="5 6">JCM 14736</strain>
    </source>
</reference>
<dbReference type="EMBL" id="BAAAOB010000003">
    <property type="protein sequence ID" value="GAA1793760.1"/>
    <property type="molecule type" value="Genomic_DNA"/>
</dbReference>
<gene>
    <name evidence="5" type="ORF">GCM10009768_23300</name>
</gene>
<feature type="region of interest" description="Disordered" evidence="3">
    <location>
        <begin position="53"/>
        <end position="72"/>
    </location>
</feature>
<name>A0ABN2LMF4_9MICO</name>
<evidence type="ECO:0000313" key="6">
    <source>
        <dbReference type="Proteomes" id="UP001500851"/>
    </source>
</evidence>
<keyword evidence="2" id="KW-0645">Protease</keyword>
<evidence type="ECO:0000256" key="2">
    <source>
        <dbReference type="ARBA" id="ARBA00022825"/>
    </source>
</evidence>